<organism evidence="2 3">
    <name type="scientific">Adineta ricciae</name>
    <name type="common">Rotifer</name>
    <dbReference type="NCBI Taxonomy" id="249248"/>
    <lineage>
        <taxon>Eukaryota</taxon>
        <taxon>Metazoa</taxon>
        <taxon>Spiralia</taxon>
        <taxon>Gnathifera</taxon>
        <taxon>Rotifera</taxon>
        <taxon>Eurotatoria</taxon>
        <taxon>Bdelloidea</taxon>
        <taxon>Adinetida</taxon>
        <taxon>Adinetidae</taxon>
        <taxon>Adineta</taxon>
    </lineage>
</organism>
<feature type="region of interest" description="Disordered" evidence="1">
    <location>
        <begin position="198"/>
        <end position="231"/>
    </location>
</feature>
<dbReference type="EMBL" id="CAJNOR010000294">
    <property type="protein sequence ID" value="CAF0870634.1"/>
    <property type="molecule type" value="Genomic_DNA"/>
</dbReference>
<feature type="compositionally biased region" description="Polar residues" evidence="1">
    <location>
        <begin position="222"/>
        <end position="231"/>
    </location>
</feature>
<dbReference type="Proteomes" id="UP000663828">
    <property type="component" value="Unassembled WGS sequence"/>
</dbReference>
<keyword evidence="3" id="KW-1185">Reference proteome</keyword>
<name>A0A813XIY2_ADIRI</name>
<proteinExistence type="predicted"/>
<protein>
    <submittedName>
        <fullName evidence="2">Uncharacterized protein</fullName>
    </submittedName>
</protein>
<accession>A0A813XIY2</accession>
<sequence length="441" mass="50148">MKHNKVKFDELGYWDGEKSCSNNEGVYVNDQDQSIALSVSLLQKHKAISAINRIRVRSHTVLSAQCQCHRSFHLFCTDLFDESPTENDMINQHPAPHCHDRDVSRRVPTPFRKYRHKFVSETMHQEKNLPNESEKLSRMTSKIYPRISSSKVSSTEQSSHRSAQTPIKTCIMSKHSLSKSTSSLPQLQIRSLPIHDPFSSEPQIILPRTPPPSPKTPTYEPSITSSQSDTPASLQIISLTPRSRLSNEHKKESPIMCSSAKIATYDDHAQEYLSAVDQSEEIVDKDIKQPLISPTIRQLSASTRPLSRSGTALSVRLLSHVANRYLNLQKNHDSLDEIDTNSPDRIRRAYKPQRRLRTFINDSHEDTTNKSKPPEVPPRLKSVFGFSKTASSMHFGYAADQLGLQGTFEKWPRPRSRRTSIERKHEVTTLRLVTLPLVTSR</sequence>
<evidence type="ECO:0000256" key="1">
    <source>
        <dbReference type="SAM" id="MobiDB-lite"/>
    </source>
</evidence>
<comment type="caution">
    <text evidence="2">The sequence shown here is derived from an EMBL/GenBank/DDBJ whole genome shotgun (WGS) entry which is preliminary data.</text>
</comment>
<evidence type="ECO:0000313" key="2">
    <source>
        <dbReference type="EMBL" id="CAF0870634.1"/>
    </source>
</evidence>
<gene>
    <name evidence="2" type="ORF">XAT740_LOCUS6474</name>
</gene>
<evidence type="ECO:0000313" key="3">
    <source>
        <dbReference type="Proteomes" id="UP000663828"/>
    </source>
</evidence>
<dbReference type="AlphaFoldDB" id="A0A813XIY2"/>
<reference evidence="2" key="1">
    <citation type="submission" date="2021-02" db="EMBL/GenBank/DDBJ databases">
        <authorList>
            <person name="Nowell W R."/>
        </authorList>
    </citation>
    <scope>NUCLEOTIDE SEQUENCE</scope>
</reference>